<keyword evidence="3" id="KW-1185">Reference proteome</keyword>
<reference evidence="2 3" key="1">
    <citation type="submission" date="2022-07" db="EMBL/GenBank/DDBJ databases">
        <title>Novel species in genus cellulomonas.</title>
        <authorList>
            <person name="Ye L."/>
        </authorList>
    </citation>
    <scope>NUCLEOTIDE SEQUENCE [LARGE SCALE GENOMIC DNA]</scope>
    <source>
        <strain evidence="3">zg-Y338</strain>
    </source>
</reference>
<dbReference type="SUPFAM" id="SSF49777">
    <property type="entry name" value="PEBP-like"/>
    <property type="match status" value="1"/>
</dbReference>
<dbReference type="GO" id="GO:0004860">
    <property type="term" value="F:protein kinase inhibitor activity"/>
    <property type="evidence" value="ECO:0007669"/>
    <property type="project" value="UniProtKB-KW"/>
</dbReference>
<dbReference type="Proteomes" id="UP001316189">
    <property type="component" value="Chromosome"/>
</dbReference>
<protein>
    <submittedName>
        <fullName evidence="2">YbhB/YbcL family Raf kinase inhibitor-like protein</fullName>
    </submittedName>
</protein>
<organism evidence="2 3">
    <name type="scientific">Cellulomonas chengniuliangii</name>
    <dbReference type="NCBI Taxonomy" id="2968084"/>
    <lineage>
        <taxon>Bacteria</taxon>
        <taxon>Bacillati</taxon>
        <taxon>Actinomycetota</taxon>
        <taxon>Actinomycetes</taxon>
        <taxon>Micrococcales</taxon>
        <taxon>Cellulomonadaceae</taxon>
        <taxon>Cellulomonas</taxon>
    </lineage>
</organism>
<comment type="similarity">
    <text evidence="1">Belongs to the UPF0098 family.</text>
</comment>
<dbReference type="Pfam" id="PF01161">
    <property type="entry name" value="PBP"/>
    <property type="match status" value="1"/>
</dbReference>
<accession>A0ABY5KWE8</accession>
<dbReference type="InterPro" id="IPR005247">
    <property type="entry name" value="YbhB_YbcL/LppC-like"/>
</dbReference>
<keyword evidence="2" id="KW-0649">Protein kinase inhibitor</keyword>
<dbReference type="RefSeq" id="WP_227569353.1">
    <property type="nucleotide sequence ID" value="NZ_CP101988.1"/>
</dbReference>
<evidence type="ECO:0000256" key="1">
    <source>
        <dbReference type="ARBA" id="ARBA00007120"/>
    </source>
</evidence>
<proteinExistence type="inferred from homology"/>
<dbReference type="InterPro" id="IPR008914">
    <property type="entry name" value="PEBP"/>
</dbReference>
<dbReference type="InterPro" id="IPR036610">
    <property type="entry name" value="PEBP-like_sf"/>
</dbReference>
<name>A0ABY5KWE8_9CELL</name>
<evidence type="ECO:0000313" key="2">
    <source>
        <dbReference type="EMBL" id="UUI74028.1"/>
    </source>
</evidence>
<evidence type="ECO:0000313" key="3">
    <source>
        <dbReference type="Proteomes" id="UP001316189"/>
    </source>
</evidence>
<dbReference type="EMBL" id="CP101988">
    <property type="protein sequence ID" value="UUI74028.1"/>
    <property type="molecule type" value="Genomic_DNA"/>
</dbReference>
<dbReference type="NCBIfam" id="TIGR00481">
    <property type="entry name" value="YbhB/YbcL family Raf kinase inhibitor-like protein"/>
    <property type="match status" value="1"/>
</dbReference>
<dbReference type="CDD" id="cd00865">
    <property type="entry name" value="PEBP_bact_arch"/>
    <property type="match status" value="1"/>
</dbReference>
<sequence>MPVSLTRPLAPEPYAMLPHVASFELVSEDVRHGEPLPDAVQAPPGGDASPQLSWSGFPAATRSFLVNVFDPDAPGVSGFWHWVLVDVPVTTTSLARGAGAPDGTRVPSGSFHVRGDHGLAGYEGAAPPHGDRPHRYYIAVHALDVERLGVTVGAMPGAVSIEGVRHTLARGVLMGTAQR</sequence>
<gene>
    <name evidence="2" type="ORF">NP064_09245</name>
</gene>
<dbReference type="Gene3D" id="3.90.280.10">
    <property type="entry name" value="PEBP-like"/>
    <property type="match status" value="1"/>
</dbReference>